<comment type="caution">
    <text evidence="2">The sequence shown here is derived from an EMBL/GenBank/DDBJ whole genome shotgun (WGS) entry which is preliminary data.</text>
</comment>
<dbReference type="EMBL" id="JACEIK010001051">
    <property type="protein sequence ID" value="MCD7465476.1"/>
    <property type="molecule type" value="Genomic_DNA"/>
</dbReference>
<protein>
    <recommendedName>
        <fullName evidence="4">Ribosomal protein L32</fullName>
    </recommendedName>
</protein>
<sequence>MALKPRKGKGVASSSHGFKRSKRANEEKNEDVSLPQQPLKSFGLRWITEQI</sequence>
<feature type="non-terminal residue" evidence="2">
    <location>
        <position position="51"/>
    </location>
</feature>
<feature type="region of interest" description="Disordered" evidence="1">
    <location>
        <begin position="1"/>
        <end position="35"/>
    </location>
</feature>
<accession>A0ABS8T2A1</accession>
<organism evidence="2 3">
    <name type="scientific">Datura stramonium</name>
    <name type="common">Jimsonweed</name>
    <name type="synonym">Common thornapple</name>
    <dbReference type="NCBI Taxonomy" id="4076"/>
    <lineage>
        <taxon>Eukaryota</taxon>
        <taxon>Viridiplantae</taxon>
        <taxon>Streptophyta</taxon>
        <taxon>Embryophyta</taxon>
        <taxon>Tracheophyta</taxon>
        <taxon>Spermatophyta</taxon>
        <taxon>Magnoliopsida</taxon>
        <taxon>eudicotyledons</taxon>
        <taxon>Gunneridae</taxon>
        <taxon>Pentapetalae</taxon>
        <taxon>asterids</taxon>
        <taxon>lamiids</taxon>
        <taxon>Solanales</taxon>
        <taxon>Solanaceae</taxon>
        <taxon>Solanoideae</taxon>
        <taxon>Datureae</taxon>
        <taxon>Datura</taxon>
    </lineage>
</organism>
<dbReference type="Proteomes" id="UP000823775">
    <property type="component" value="Unassembled WGS sequence"/>
</dbReference>
<name>A0ABS8T2A1_DATST</name>
<evidence type="ECO:0000256" key="1">
    <source>
        <dbReference type="SAM" id="MobiDB-lite"/>
    </source>
</evidence>
<keyword evidence="3" id="KW-1185">Reference proteome</keyword>
<evidence type="ECO:0000313" key="3">
    <source>
        <dbReference type="Proteomes" id="UP000823775"/>
    </source>
</evidence>
<reference evidence="2 3" key="1">
    <citation type="journal article" date="2021" name="BMC Genomics">
        <title>Datura genome reveals duplications of psychoactive alkaloid biosynthetic genes and high mutation rate following tissue culture.</title>
        <authorList>
            <person name="Rajewski A."/>
            <person name="Carter-House D."/>
            <person name="Stajich J."/>
            <person name="Litt A."/>
        </authorList>
    </citation>
    <scope>NUCLEOTIDE SEQUENCE [LARGE SCALE GENOMIC DNA]</scope>
    <source>
        <strain evidence="2">AR-01</strain>
    </source>
</reference>
<proteinExistence type="predicted"/>
<gene>
    <name evidence="2" type="ORF">HAX54_001394</name>
</gene>
<evidence type="ECO:0008006" key="4">
    <source>
        <dbReference type="Google" id="ProtNLM"/>
    </source>
</evidence>
<evidence type="ECO:0000313" key="2">
    <source>
        <dbReference type="EMBL" id="MCD7465476.1"/>
    </source>
</evidence>